<gene>
    <name evidence="1" type="ORF">SAM23877_0001</name>
    <name evidence="2" type="ORF">SAM23877_7668</name>
</gene>
<dbReference type="AlphaFoldDB" id="A0A0K2AJ24"/>
<dbReference type="EMBL" id="CP012382">
    <property type="protein sequence ID" value="AKZ53050.1"/>
    <property type="molecule type" value="Genomic_DNA"/>
</dbReference>
<protein>
    <submittedName>
        <fullName evidence="1">Uncharacterized protein</fullName>
    </submittedName>
</protein>
<dbReference type="KEGG" id="samb:SAM23877_0001"/>
<accession>A0A0K2AJ24</accession>
<dbReference type="EMBL" id="CP012382">
    <property type="protein sequence ID" value="AKZ60709.1"/>
    <property type="molecule type" value="Genomic_DNA"/>
</dbReference>
<dbReference type="KEGG" id="samb:SAM23877_7668"/>
<reference evidence="3" key="1">
    <citation type="journal article" date="2015" name="J. Biotechnol.">
        <title>Complete genome sequence of Streptomyces ambofaciens ATCC 23877, the spiramycin producer.</title>
        <authorList>
            <person name="Thibessard A."/>
            <person name="Haas D."/>
            <person name="Gerbaud C."/>
            <person name="Aigle B."/>
            <person name="Lautru S."/>
            <person name="Pernodet J.L."/>
            <person name="Leblond P."/>
        </authorList>
    </citation>
    <scope>NUCLEOTIDE SEQUENCE [LARGE SCALE GENOMIC DNA]</scope>
    <source>
        <strain evidence="3">ATCC 23877 / 3486 / DSM 40053 / JCM 4204 / NBRC 12836 / NRRL B-2516</strain>
    </source>
</reference>
<name>A0A0K2AJ24_STRA7</name>
<dbReference type="Proteomes" id="UP000061018">
    <property type="component" value="Chromosome"/>
</dbReference>
<sequence>MMSHSALDVMSRCTHAWWSSRASHCLGRDRPSGGAGVMSARRTVAVALLAAFGAVGAGAVPAAADGGLLPHPGPEGLVWVPEWTGDGGVASGGAWEGLPTVLTVACEGGGSVAVTMESQQARVAEFSVDCPAGRAGVGSVTMDPGVVQRGSFTVGVDASDDSVRWALTVTQPE</sequence>
<reference evidence="1" key="2">
    <citation type="submission" date="2015-07" db="EMBL/GenBank/DDBJ databases">
        <title>Complete genome sequence of Streptomyces ambofaciens ATCC 23877, the spiramycin producer.</title>
        <authorList>
            <person name="Thibessard A."/>
            <person name="Haas D."/>
            <person name="Gerbaud C."/>
            <person name="Aigle B."/>
            <person name="Lautru S."/>
            <person name="Pernodet J.-L."/>
            <person name="Leblond P."/>
        </authorList>
    </citation>
    <scope>NUCLEOTIDE SEQUENCE [LARGE SCALE GENOMIC DNA]</scope>
    <source>
        <strain evidence="1">ATCC 23877</strain>
    </source>
</reference>
<evidence type="ECO:0000313" key="3">
    <source>
        <dbReference type="Proteomes" id="UP000061018"/>
    </source>
</evidence>
<organism evidence="1 3">
    <name type="scientific">Streptomyces ambofaciens (strain ATCC 23877 / 3486 / DSM 40053 / JCM 4204 / NBRC 12836 / NRRL B-2516)</name>
    <dbReference type="NCBI Taxonomy" id="278992"/>
    <lineage>
        <taxon>Bacteria</taxon>
        <taxon>Bacillati</taxon>
        <taxon>Actinomycetota</taxon>
        <taxon>Actinomycetes</taxon>
        <taxon>Kitasatosporales</taxon>
        <taxon>Streptomycetaceae</taxon>
        <taxon>Streptomyces</taxon>
    </lineage>
</organism>
<proteinExistence type="predicted"/>
<evidence type="ECO:0000313" key="1">
    <source>
        <dbReference type="EMBL" id="AKZ53050.1"/>
    </source>
</evidence>
<evidence type="ECO:0000313" key="2">
    <source>
        <dbReference type="EMBL" id="AKZ60709.1"/>
    </source>
</evidence>